<dbReference type="AlphaFoldDB" id="A0A4R1KX91"/>
<evidence type="ECO:0000313" key="3">
    <source>
        <dbReference type="Proteomes" id="UP000295496"/>
    </source>
</evidence>
<sequence length="261" mass="28719">MNYRVLFLISFLILAVGLGGLFFIPSSNDADSAVTQGEQATTIKEDKEQKLITTAVLVRDVAKGTLLQAEDYTLSDLTVDVDSPLVEKDLKDWLDSSANHSLQGFLVSENLSKDSFLSKNNIISPDDAKFLLSTVDSEHEVAYRVYIKSPEAYLLDTVLAGSSVSVFAQQTAKGFDSADRNELIKIIDNLLVLYSKKFSDEEIKNSGSQGVIGYITVKADANQVQKIYAVAKESKLIILPTNTEASTINHRGMFIRKLRGQ</sequence>
<reference evidence="2 3" key="1">
    <citation type="submission" date="2019-03" db="EMBL/GenBank/DDBJ databases">
        <title>Genomic Encyclopedia of Type Strains, Phase IV (KMG-IV): sequencing the most valuable type-strain genomes for metagenomic binning, comparative biology and taxonomic classification.</title>
        <authorList>
            <person name="Goeker M."/>
        </authorList>
    </citation>
    <scope>NUCLEOTIDE SEQUENCE [LARGE SCALE GENOMIC DNA]</scope>
    <source>
        <strain evidence="2 3">DSM 10053</strain>
    </source>
</reference>
<feature type="domain" description="SAF" evidence="1">
    <location>
        <begin position="54"/>
        <end position="122"/>
    </location>
</feature>
<name>A0A4R1KX91_9PAST</name>
<dbReference type="InterPro" id="IPR013974">
    <property type="entry name" value="SAF"/>
</dbReference>
<accession>A0A4R1KX91</accession>
<protein>
    <submittedName>
        <fullName evidence="2">Pilus assembly protein CpaB</fullName>
    </submittedName>
</protein>
<dbReference type="Pfam" id="PF08666">
    <property type="entry name" value="SAF"/>
    <property type="match status" value="1"/>
</dbReference>
<proteinExistence type="predicted"/>
<keyword evidence="3" id="KW-1185">Reference proteome</keyword>
<dbReference type="EMBL" id="SMGJ01000003">
    <property type="protein sequence ID" value="TCK69996.1"/>
    <property type="molecule type" value="Genomic_DNA"/>
</dbReference>
<organism evidence="2 3">
    <name type="scientific">Lonepinella koalarum</name>
    <dbReference type="NCBI Taxonomy" id="53417"/>
    <lineage>
        <taxon>Bacteria</taxon>
        <taxon>Pseudomonadati</taxon>
        <taxon>Pseudomonadota</taxon>
        <taxon>Gammaproteobacteria</taxon>
        <taxon>Pasteurellales</taxon>
        <taxon>Pasteurellaceae</taxon>
        <taxon>Lonepinella</taxon>
    </lineage>
</organism>
<evidence type="ECO:0000313" key="2">
    <source>
        <dbReference type="EMBL" id="TCK69996.1"/>
    </source>
</evidence>
<comment type="caution">
    <text evidence="2">The sequence shown here is derived from an EMBL/GenBank/DDBJ whole genome shotgun (WGS) entry which is preliminary data.</text>
</comment>
<dbReference type="RefSeq" id="WP_132301546.1">
    <property type="nucleotide sequence ID" value="NZ_CP170642.1"/>
</dbReference>
<dbReference type="OrthoDB" id="5675798at2"/>
<dbReference type="Proteomes" id="UP000295496">
    <property type="component" value="Unassembled WGS sequence"/>
</dbReference>
<gene>
    <name evidence="2" type="ORF">EV692_1218</name>
</gene>
<evidence type="ECO:0000259" key="1">
    <source>
        <dbReference type="Pfam" id="PF08666"/>
    </source>
</evidence>